<dbReference type="OrthoDB" id="324294at2"/>
<feature type="domain" description="Phosphoribosyltransferase" evidence="3">
    <location>
        <begin position="150"/>
        <end position="278"/>
    </location>
</feature>
<dbReference type="SUPFAM" id="SSF53271">
    <property type="entry name" value="PRTase-like"/>
    <property type="match status" value="2"/>
</dbReference>
<dbReference type="Pfam" id="PF00156">
    <property type="entry name" value="Pribosyltran"/>
    <property type="match status" value="1"/>
</dbReference>
<dbReference type="GO" id="GO:0005737">
    <property type="term" value="C:cytoplasm"/>
    <property type="evidence" value="ECO:0007669"/>
    <property type="project" value="TreeGrafter"/>
</dbReference>
<dbReference type="GO" id="GO:0004749">
    <property type="term" value="F:ribose phosphate diphosphokinase activity"/>
    <property type="evidence" value="ECO:0007669"/>
    <property type="project" value="UniProtKB-EC"/>
</dbReference>
<keyword evidence="5" id="KW-0418">Kinase</keyword>
<dbReference type="InterPro" id="IPR005946">
    <property type="entry name" value="Rib-P_diPkinase"/>
</dbReference>
<proteinExistence type="inferred from homology"/>
<dbReference type="CDD" id="cd06223">
    <property type="entry name" value="PRTases_typeI"/>
    <property type="match status" value="1"/>
</dbReference>
<sequence length="300" mass="32742">MNLRLLALPGAERLTAALAHAIEAPVAALDFRRFPDGESYLRIDGDVRGHDVVIAAALRDPDPQLMTLWSLSDTLREMGARRIALAAPYLPYMRQDARFREGEAITSRTFGRLASQAFDWVVTVDPHLHRYQSLDEVYRIPTQVVRSAPAIASWVRANVPEPMLIGPDAESEQWVADVARRLGCPWQVLLKTRRGDRDVSVTLPDASAARGRTPVILDDIVSSGHTMAEAARHVSEAFGVAPVCIGVHAMFAPGARELLASTGAARMVTCNAIEDETNAIDVLPEVARVIAQWSRAQAGV</sequence>
<dbReference type="SMART" id="SM01400">
    <property type="entry name" value="Pribosyltran_N"/>
    <property type="match status" value="1"/>
</dbReference>
<comment type="similarity">
    <text evidence="2">Belongs to the ribose-phosphate pyrophosphokinase family.</text>
</comment>
<dbReference type="Proteomes" id="UP000297839">
    <property type="component" value="Unassembled WGS sequence"/>
</dbReference>
<evidence type="ECO:0000256" key="2">
    <source>
        <dbReference type="RuleBase" id="RU004324"/>
    </source>
</evidence>
<dbReference type="Gene3D" id="3.40.50.2020">
    <property type="match status" value="2"/>
</dbReference>
<evidence type="ECO:0000313" key="6">
    <source>
        <dbReference type="Proteomes" id="UP000297839"/>
    </source>
</evidence>
<keyword evidence="1 2" id="KW-0545">Nucleotide biosynthesis</keyword>
<dbReference type="NCBIfam" id="TIGR01251">
    <property type="entry name" value="ribP_PPkin"/>
    <property type="match status" value="1"/>
</dbReference>
<dbReference type="Pfam" id="PF13793">
    <property type="entry name" value="Pribosyltran_N"/>
    <property type="match status" value="1"/>
</dbReference>
<keyword evidence="5" id="KW-0808">Transferase</keyword>
<protein>
    <submittedName>
        <fullName evidence="5">Ribose-phosphate diphosphokinase</fullName>
        <ecNumber evidence="5">2.7.6.1</ecNumber>
    </submittedName>
</protein>
<dbReference type="PANTHER" id="PTHR10210:SF41">
    <property type="entry name" value="RIBOSE-PHOSPHATE PYROPHOSPHOKINASE 1, CHLOROPLASTIC"/>
    <property type="match status" value="1"/>
</dbReference>
<dbReference type="InterPro" id="IPR029057">
    <property type="entry name" value="PRTase-like"/>
</dbReference>
<dbReference type="RefSeq" id="WP_135250327.1">
    <property type="nucleotide sequence ID" value="NZ_SMLK01000004.1"/>
</dbReference>
<dbReference type="PANTHER" id="PTHR10210">
    <property type="entry name" value="RIBOSE-PHOSPHATE DIPHOSPHOKINASE FAMILY MEMBER"/>
    <property type="match status" value="1"/>
</dbReference>
<comment type="caution">
    <text evidence="5">The sequence shown here is derived from an EMBL/GenBank/DDBJ whole genome shotgun (WGS) entry which is preliminary data.</text>
</comment>
<dbReference type="GO" id="GO:0002189">
    <property type="term" value="C:ribose phosphate diphosphokinase complex"/>
    <property type="evidence" value="ECO:0007669"/>
    <property type="project" value="TreeGrafter"/>
</dbReference>
<evidence type="ECO:0000256" key="1">
    <source>
        <dbReference type="ARBA" id="ARBA00022727"/>
    </source>
</evidence>
<dbReference type="GO" id="GO:0006164">
    <property type="term" value="P:purine nucleotide biosynthetic process"/>
    <property type="evidence" value="ECO:0007669"/>
    <property type="project" value="TreeGrafter"/>
</dbReference>
<feature type="domain" description="Ribose-phosphate pyrophosphokinase N-terminal" evidence="4">
    <location>
        <begin position="4"/>
        <end position="112"/>
    </location>
</feature>
<evidence type="ECO:0000259" key="3">
    <source>
        <dbReference type="Pfam" id="PF00156"/>
    </source>
</evidence>
<evidence type="ECO:0000313" key="5">
    <source>
        <dbReference type="EMBL" id="TFZ00140.1"/>
    </source>
</evidence>
<dbReference type="GO" id="GO:0000287">
    <property type="term" value="F:magnesium ion binding"/>
    <property type="evidence" value="ECO:0007669"/>
    <property type="project" value="InterPro"/>
</dbReference>
<keyword evidence="6" id="KW-1185">Reference proteome</keyword>
<dbReference type="NCBIfam" id="NF005537">
    <property type="entry name" value="PRK07199.1"/>
    <property type="match status" value="1"/>
</dbReference>
<dbReference type="EC" id="2.7.6.1" evidence="5"/>
<dbReference type="GO" id="GO:0006015">
    <property type="term" value="P:5-phosphoribose 1-diphosphate biosynthetic process"/>
    <property type="evidence" value="ECO:0007669"/>
    <property type="project" value="TreeGrafter"/>
</dbReference>
<organism evidence="5 6">
    <name type="scientific">Ramlibacter humi</name>
    <dbReference type="NCBI Taxonomy" id="2530451"/>
    <lineage>
        <taxon>Bacteria</taxon>
        <taxon>Pseudomonadati</taxon>
        <taxon>Pseudomonadota</taxon>
        <taxon>Betaproteobacteria</taxon>
        <taxon>Burkholderiales</taxon>
        <taxon>Comamonadaceae</taxon>
        <taxon>Ramlibacter</taxon>
    </lineage>
</organism>
<dbReference type="InterPro" id="IPR029099">
    <property type="entry name" value="Pribosyltran_N"/>
</dbReference>
<accession>A0A4Z0BNZ1</accession>
<dbReference type="EMBL" id="SMLK01000004">
    <property type="protein sequence ID" value="TFZ00140.1"/>
    <property type="molecule type" value="Genomic_DNA"/>
</dbReference>
<dbReference type="GO" id="GO:0016301">
    <property type="term" value="F:kinase activity"/>
    <property type="evidence" value="ECO:0007669"/>
    <property type="project" value="UniProtKB-KW"/>
</dbReference>
<dbReference type="FunFam" id="3.40.50.2020:FF:000014">
    <property type="entry name" value="Ribose-phosphate pyrophosphokinase 1"/>
    <property type="match status" value="1"/>
</dbReference>
<gene>
    <name evidence="5" type="primary">prs</name>
    <name evidence="5" type="ORF">EZ216_13610</name>
</gene>
<name>A0A4Z0BNZ1_9BURK</name>
<reference evidence="5 6" key="1">
    <citation type="submission" date="2019-03" db="EMBL/GenBank/DDBJ databases">
        <title>Ramlibacter sp. 18x22-1, whole genome shotgun sequence.</title>
        <authorList>
            <person name="Zhang X."/>
            <person name="Feng G."/>
            <person name="Zhu H."/>
        </authorList>
    </citation>
    <scope>NUCLEOTIDE SEQUENCE [LARGE SCALE GENOMIC DNA]</scope>
    <source>
        <strain evidence="5 6">18x22-1</strain>
    </source>
</reference>
<evidence type="ECO:0000259" key="4">
    <source>
        <dbReference type="Pfam" id="PF13793"/>
    </source>
</evidence>
<dbReference type="InterPro" id="IPR000836">
    <property type="entry name" value="PRTase_dom"/>
</dbReference>
<dbReference type="AlphaFoldDB" id="A0A4Z0BNZ1"/>